<dbReference type="Gene3D" id="3.40.630.30">
    <property type="match status" value="1"/>
</dbReference>
<feature type="domain" description="N-acetyltransferase" evidence="1">
    <location>
        <begin position="13"/>
        <end position="161"/>
    </location>
</feature>
<evidence type="ECO:0000313" key="2">
    <source>
        <dbReference type="EMBL" id="KRM42353.1"/>
    </source>
</evidence>
<dbReference type="InterPro" id="IPR016181">
    <property type="entry name" value="Acyl_CoA_acyltransferase"/>
</dbReference>
<dbReference type="GO" id="GO:0016747">
    <property type="term" value="F:acyltransferase activity, transferring groups other than amino-acyl groups"/>
    <property type="evidence" value="ECO:0007669"/>
    <property type="project" value="InterPro"/>
</dbReference>
<name>A0A0R1YJF7_9LACO</name>
<dbReference type="EMBL" id="AZFZ01000044">
    <property type="protein sequence ID" value="KRM42353.1"/>
    <property type="molecule type" value="Genomic_DNA"/>
</dbReference>
<organism evidence="2 3">
    <name type="scientific">Lentilactobacillus parafarraginis DSM 18390 = JCM 14109</name>
    <dbReference type="NCBI Taxonomy" id="1423786"/>
    <lineage>
        <taxon>Bacteria</taxon>
        <taxon>Bacillati</taxon>
        <taxon>Bacillota</taxon>
        <taxon>Bacilli</taxon>
        <taxon>Lactobacillales</taxon>
        <taxon>Lactobacillaceae</taxon>
        <taxon>Lentilactobacillus</taxon>
    </lineage>
</organism>
<dbReference type="InterPro" id="IPR000182">
    <property type="entry name" value="GNAT_dom"/>
</dbReference>
<sequence length="167" mass="19331">MRYTWNKYDKRGINMQEYVLDQTDDLWQSFAHQIAKVSWNAGAFLAKRMLNDQFSDWERVIVLTDEDQLVGFCAVVKEDVVEGTGLAPFIGFVFVNEQYRGHHLSQRLVRDAESQIAKIGFHQAYIVTAHVGLYEKLGYQQIDTQTNIFGRPMRVLAKKIAINDNKE</sequence>
<accession>A0A0R1YJF7</accession>
<dbReference type="PROSITE" id="PS51186">
    <property type="entry name" value="GNAT"/>
    <property type="match status" value="1"/>
</dbReference>
<dbReference type="SUPFAM" id="SSF55729">
    <property type="entry name" value="Acyl-CoA N-acyltransferases (Nat)"/>
    <property type="match status" value="1"/>
</dbReference>
<dbReference type="Proteomes" id="UP000051010">
    <property type="component" value="Unassembled WGS sequence"/>
</dbReference>
<dbReference type="AlphaFoldDB" id="A0A0R1YJF7"/>
<gene>
    <name evidence="2" type="ORF">FD47_GL001930</name>
</gene>
<dbReference type="PATRIC" id="fig|1423786.4.peg.2038"/>
<evidence type="ECO:0000313" key="3">
    <source>
        <dbReference type="Proteomes" id="UP000051010"/>
    </source>
</evidence>
<dbReference type="Pfam" id="PF13508">
    <property type="entry name" value="Acetyltransf_7"/>
    <property type="match status" value="1"/>
</dbReference>
<reference evidence="2 3" key="1">
    <citation type="journal article" date="2015" name="Genome Announc.">
        <title>Expanding the biotechnology potential of lactobacilli through comparative genomics of 213 strains and associated genera.</title>
        <authorList>
            <person name="Sun Z."/>
            <person name="Harris H.M."/>
            <person name="McCann A."/>
            <person name="Guo C."/>
            <person name="Argimon S."/>
            <person name="Zhang W."/>
            <person name="Yang X."/>
            <person name="Jeffery I.B."/>
            <person name="Cooney J.C."/>
            <person name="Kagawa T.F."/>
            <person name="Liu W."/>
            <person name="Song Y."/>
            <person name="Salvetti E."/>
            <person name="Wrobel A."/>
            <person name="Rasinkangas P."/>
            <person name="Parkhill J."/>
            <person name="Rea M.C."/>
            <person name="O'Sullivan O."/>
            <person name="Ritari J."/>
            <person name="Douillard F.P."/>
            <person name="Paul Ross R."/>
            <person name="Yang R."/>
            <person name="Briner A.E."/>
            <person name="Felis G.E."/>
            <person name="de Vos W.M."/>
            <person name="Barrangou R."/>
            <person name="Klaenhammer T.R."/>
            <person name="Caufield P.W."/>
            <person name="Cui Y."/>
            <person name="Zhang H."/>
            <person name="O'Toole P.W."/>
        </authorList>
    </citation>
    <scope>NUCLEOTIDE SEQUENCE [LARGE SCALE GENOMIC DNA]</scope>
    <source>
        <strain evidence="2 3">DSM 18390</strain>
    </source>
</reference>
<dbReference type="CDD" id="cd04301">
    <property type="entry name" value="NAT_SF"/>
    <property type="match status" value="1"/>
</dbReference>
<evidence type="ECO:0000259" key="1">
    <source>
        <dbReference type="PROSITE" id="PS51186"/>
    </source>
</evidence>
<proteinExistence type="predicted"/>
<keyword evidence="2" id="KW-0808">Transferase</keyword>
<protein>
    <submittedName>
        <fullName evidence="2">N-acetyltransferase GCN5</fullName>
    </submittedName>
</protein>
<comment type="caution">
    <text evidence="2">The sequence shown here is derived from an EMBL/GenBank/DDBJ whole genome shotgun (WGS) entry which is preliminary data.</text>
</comment>